<keyword evidence="5" id="KW-1185">Reference proteome</keyword>
<dbReference type="InParanoid" id="D8STL2"/>
<dbReference type="InterPro" id="IPR019448">
    <property type="entry name" value="NT-C2"/>
</dbReference>
<feature type="coiled-coil region" evidence="1">
    <location>
        <begin position="639"/>
        <end position="687"/>
    </location>
</feature>
<evidence type="ECO:0000256" key="2">
    <source>
        <dbReference type="SAM" id="MobiDB-lite"/>
    </source>
</evidence>
<name>D8STL2_SELML</name>
<feature type="compositionally biased region" description="Polar residues" evidence="2">
    <location>
        <begin position="194"/>
        <end position="216"/>
    </location>
</feature>
<dbReference type="Gramene" id="EFJ12221">
    <property type="protein sequence ID" value="EFJ12221"/>
    <property type="gene ID" value="SELMODRAFT_425588"/>
</dbReference>
<dbReference type="HOGENOM" id="CLU_005152_0_0_1"/>
<dbReference type="SUPFAM" id="SSF57997">
    <property type="entry name" value="Tropomyosin"/>
    <property type="match status" value="1"/>
</dbReference>
<feature type="region of interest" description="Disordered" evidence="2">
    <location>
        <begin position="163"/>
        <end position="245"/>
    </location>
</feature>
<feature type="region of interest" description="Disordered" evidence="2">
    <location>
        <begin position="259"/>
        <end position="281"/>
    </location>
</feature>
<gene>
    <name evidence="4" type="ORF">SELMODRAFT_425588</name>
</gene>
<dbReference type="Proteomes" id="UP000001514">
    <property type="component" value="Unassembled WGS sequence"/>
</dbReference>
<organism evidence="5">
    <name type="scientific">Selaginella moellendorffii</name>
    <name type="common">Spikemoss</name>
    <dbReference type="NCBI Taxonomy" id="88036"/>
    <lineage>
        <taxon>Eukaryota</taxon>
        <taxon>Viridiplantae</taxon>
        <taxon>Streptophyta</taxon>
        <taxon>Embryophyta</taxon>
        <taxon>Tracheophyta</taxon>
        <taxon>Lycopodiopsida</taxon>
        <taxon>Selaginellales</taxon>
        <taxon>Selaginellaceae</taxon>
        <taxon>Selaginella</taxon>
    </lineage>
</organism>
<sequence>MSGKAGKKKPEKFRERIEFKFVFHATRVPHSGWEKLYVSLESIETGKTTAKTAKSVAQSGACRWPDAIIESTRLVHETRTNSYEAKLYKFVLGMSPTRVLGEITLNLADYVSVTSAASYAFPLKSCSTGTVLHIKLQCLTSADSPSTNSGEVEQPKEVTAELNDQLSEDEDDSSVSSSTNLPPPTPSRDKVLSRYNSDSSDVSTPVANGSGKNFYNSPEVPSPASTANTGSFNSRLERTGRLRASTESIKSLATPLKPAARTSLPSATVARLSGDNKAPGNVDEGVSKLEEELEKLKQQLLDQESRASAREEEFTVLTGERDGLREEVSSLKRQLDESIATREEKSSALDSLQEDMQRFRVEKQGLDEQQASLKLELEDCKHIIKELQQVLAYEKESKENLDTRLEKIQEEKEKLSSTVRELEETLADERKKMEDMSVKNIELQNSLVDQEQTMGEVERVLSQKVQDREEELNSLQQKLASLEAIQAASNLIDPNELAGLKKEVEELELDIKELTDENMDLIFKLNIANKELSRFSGESDYLGMTDMEERLEKFRREHQNTNDKLAQLESLCKEFKSAKADLEARLKSSLEEIQALKSDLKASRAMHAMDREAFSGRELRLKERADEMHEKYSMTFGLVADLQTELETVKKENSENRKRKDEVEAALNSLEVAKTDLAYRLADLESENLKSRSLARKYESDLGEKTQLLRSKAAKVSDMESKIVMLEASNSELESRIQELQSREILSTSRIVDLELQLSSTKRELEAVELKKQELETRVDGLELERFELGRMLHTGQDDNKFLKEKLDGILGELAESNALLEVELSARSTLEKRVAEFGSAKASLEKHLSHLEDENWQLTERIAGLEAQLNFVTEERETYRMQSFASENRVKELEKERSKLQESQEQTNKEYEFKVHGFEVELAQALEERDSQVHARKGLENQLEEMRELKEAREGEVREMEEKLATARKSYEECVVARKSAEGKVVEVEAELGRLNEELRKMAKSKAEAEEKSRRIDERAQLDRSVAVERLQAELQRLTDQMDATCDEKEHLASQALIEASELRAEKLEWEDARTELEERLEVAEAQADSLNREHEETVREVLSTSRKREMEVTSELEKSAARIAQLEASARTLAAEKAALESQIQKLERENSELRAKYIEISDQLEQHREAVAGLQSAKSELETSLHTLSQEKISLLDEKSSLDAKVSELSETVSEMEQLRQSKAAVDDRVSRLQAEQSASRALEVEQRCESIKLRRQNSEMKQKMTEQDAEREELRRRVECLEADVKKRRGGGDENGKIAPGSNGVLARSLSKCNVKVGTREGQELILLRDKIKSLEVELKLKAAESESLKREVAARQKEVNSNSIKKTDEQQQQQQKDEVNAQLQEKLTRFKESSKWGSTLERVASLETELAEALESNTMYKEQLRSAFATQQNVHAAALQNLGDVDHVVSSLLGYKRKSSDLETELGEMRERYLSMSLRFAQVEAEREELVMTIRSLRNAAKK</sequence>
<dbReference type="eggNOG" id="ENOG502QTRF">
    <property type="taxonomic scope" value="Eukaryota"/>
</dbReference>
<dbReference type="OMA" id="DKMSNMQ"/>
<dbReference type="Gene3D" id="1.20.5.170">
    <property type="match status" value="1"/>
</dbReference>
<evidence type="ECO:0000313" key="5">
    <source>
        <dbReference type="Proteomes" id="UP000001514"/>
    </source>
</evidence>
<feature type="coiled-coil region" evidence="1">
    <location>
        <begin position="716"/>
        <end position="785"/>
    </location>
</feature>
<keyword evidence="1" id="KW-0175">Coiled coil</keyword>
<feature type="domain" description="C2 NT-type" evidence="3">
    <location>
        <begin position="7"/>
        <end position="140"/>
    </location>
</feature>
<evidence type="ECO:0000259" key="3">
    <source>
        <dbReference type="PROSITE" id="PS51840"/>
    </source>
</evidence>
<dbReference type="KEGG" id="smo:SELMODRAFT_425588"/>
<dbReference type="Gene3D" id="1.10.287.1490">
    <property type="match status" value="1"/>
</dbReference>
<feature type="coiled-coil region" evidence="1">
    <location>
        <begin position="286"/>
        <end position="599"/>
    </location>
</feature>
<dbReference type="PANTHER" id="PTHR47270">
    <property type="entry name" value="PROTEIN MLP1-LIKE"/>
    <property type="match status" value="1"/>
</dbReference>
<feature type="compositionally biased region" description="Basic and acidic residues" evidence="2">
    <location>
        <begin position="1370"/>
        <end position="1383"/>
    </location>
</feature>
<dbReference type="Pfam" id="PF10358">
    <property type="entry name" value="NT-C2"/>
    <property type="match status" value="1"/>
</dbReference>
<reference evidence="4 5" key="1">
    <citation type="journal article" date="2011" name="Science">
        <title>The Selaginella genome identifies genetic changes associated with the evolution of vascular plants.</title>
        <authorList>
            <person name="Banks J.A."/>
            <person name="Nishiyama T."/>
            <person name="Hasebe M."/>
            <person name="Bowman J.L."/>
            <person name="Gribskov M."/>
            <person name="dePamphilis C."/>
            <person name="Albert V.A."/>
            <person name="Aono N."/>
            <person name="Aoyama T."/>
            <person name="Ambrose B.A."/>
            <person name="Ashton N.W."/>
            <person name="Axtell M.J."/>
            <person name="Barker E."/>
            <person name="Barker M.S."/>
            <person name="Bennetzen J.L."/>
            <person name="Bonawitz N.D."/>
            <person name="Chapple C."/>
            <person name="Cheng C."/>
            <person name="Correa L.G."/>
            <person name="Dacre M."/>
            <person name="DeBarry J."/>
            <person name="Dreyer I."/>
            <person name="Elias M."/>
            <person name="Engstrom E.M."/>
            <person name="Estelle M."/>
            <person name="Feng L."/>
            <person name="Finet C."/>
            <person name="Floyd S.K."/>
            <person name="Frommer W.B."/>
            <person name="Fujita T."/>
            <person name="Gramzow L."/>
            <person name="Gutensohn M."/>
            <person name="Harholt J."/>
            <person name="Hattori M."/>
            <person name="Heyl A."/>
            <person name="Hirai T."/>
            <person name="Hiwatashi Y."/>
            <person name="Ishikawa M."/>
            <person name="Iwata M."/>
            <person name="Karol K.G."/>
            <person name="Koehler B."/>
            <person name="Kolukisaoglu U."/>
            <person name="Kubo M."/>
            <person name="Kurata T."/>
            <person name="Lalonde S."/>
            <person name="Li K."/>
            <person name="Li Y."/>
            <person name="Litt A."/>
            <person name="Lyons E."/>
            <person name="Manning G."/>
            <person name="Maruyama T."/>
            <person name="Michael T.P."/>
            <person name="Mikami K."/>
            <person name="Miyazaki S."/>
            <person name="Morinaga S."/>
            <person name="Murata T."/>
            <person name="Mueller-Roeber B."/>
            <person name="Nelson D.R."/>
            <person name="Obara M."/>
            <person name="Oguri Y."/>
            <person name="Olmstead R.G."/>
            <person name="Onodera N."/>
            <person name="Petersen B.L."/>
            <person name="Pils B."/>
            <person name="Prigge M."/>
            <person name="Rensing S.A."/>
            <person name="Riano-Pachon D.M."/>
            <person name="Roberts A.W."/>
            <person name="Sato Y."/>
            <person name="Scheller H.V."/>
            <person name="Schulz B."/>
            <person name="Schulz C."/>
            <person name="Shakirov E.V."/>
            <person name="Shibagaki N."/>
            <person name="Shinohara N."/>
            <person name="Shippen D.E."/>
            <person name="Soerensen I."/>
            <person name="Sotooka R."/>
            <person name="Sugimoto N."/>
            <person name="Sugita M."/>
            <person name="Sumikawa N."/>
            <person name="Tanurdzic M."/>
            <person name="Theissen G."/>
            <person name="Ulvskov P."/>
            <person name="Wakazuki S."/>
            <person name="Weng J.K."/>
            <person name="Willats W.W."/>
            <person name="Wipf D."/>
            <person name="Wolf P.G."/>
            <person name="Yang L."/>
            <person name="Zimmer A.D."/>
            <person name="Zhu Q."/>
            <person name="Mitros T."/>
            <person name="Hellsten U."/>
            <person name="Loque D."/>
            <person name="Otillar R."/>
            <person name="Salamov A."/>
            <person name="Schmutz J."/>
            <person name="Shapiro H."/>
            <person name="Lindquist E."/>
            <person name="Lucas S."/>
            <person name="Rokhsar D."/>
            <person name="Grigoriev I.V."/>
        </authorList>
    </citation>
    <scope>NUCLEOTIDE SEQUENCE [LARGE SCALE GENOMIC DNA]</scope>
</reference>
<feature type="coiled-coil region" evidence="1">
    <location>
        <begin position="842"/>
        <end position="1288"/>
    </location>
</feature>
<dbReference type="FunCoup" id="D8STL2">
    <property type="interactions" value="194"/>
</dbReference>
<accession>D8STL2</accession>
<dbReference type="EMBL" id="GL377640">
    <property type="protein sequence ID" value="EFJ12221.1"/>
    <property type="molecule type" value="Genomic_DNA"/>
</dbReference>
<feature type="region of interest" description="Disordered" evidence="2">
    <location>
        <begin position="1352"/>
        <end position="1383"/>
    </location>
</feature>
<dbReference type="PROSITE" id="PS51840">
    <property type="entry name" value="C2_NT"/>
    <property type="match status" value="1"/>
</dbReference>
<evidence type="ECO:0000313" key="4">
    <source>
        <dbReference type="EMBL" id="EFJ12221.1"/>
    </source>
</evidence>
<evidence type="ECO:0000256" key="1">
    <source>
        <dbReference type="SAM" id="Coils"/>
    </source>
</evidence>
<feature type="compositionally biased region" description="Polar residues" evidence="2">
    <location>
        <begin position="223"/>
        <end position="234"/>
    </location>
</feature>
<protein>
    <recommendedName>
        <fullName evidence="3">C2 NT-type domain-containing protein</fullName>
    </recommendedName>
</protein>
<dbReference type="PANTHER" id="PTHR47270:SF3">
    <property type="entry name" value="HYPOTETICAL PROTEIN"/>
    <property type="match status" value="1"/>
</dbReference>
<feature type="compositionally biased region" description="Basic and acidic residues" evidence="2">
    <location>
        <begin position="1352"/>
        <end position="1363"/>
    </location>
</feature>
<dbReference type="STRING" id="88036.D8STL2"/>
<proteinExistence type="predicted"/>